<evidence type="ECO:0000313" key="3">
    <source>
        <dbReference type="Proteomes" id="UP001558652"/>
    </source>
</evidence>
<feature type="compositionally biased region" description="Basic and acidic residues" evidence="1">
    <location>
        <begin position="159"/>
        <end position="168"/>
    </location>
</feature>
<dbReference type="EMBL" id="JBFDAA010000016">
    <property type="protein sequence ID" value="KAL1117404.1"/>
    <property type="molecule type" value="Genomic_DNA"/>
</dbReference>
<dbReference type="Proteomes" id="UP001558652">
    <property type="component" value="Unassembled WGS sequence"/>
</dbReference>
<gene>
    <name evidence="2" type="ORF">AAG570_004730</name>
</gene>
<feature type="region of interest" description="Disordered" evidence="1">
    <location>
        <begin position="151"/>
        <end position="209"/>
    </location>
</feature>
<dbReference type="AlphaFoldDB" id="A0ABD0YNJ6"/>
<evidence type="ECO:0000256" key="1">
    <source>
        <dbReference type="SAM" id="MobiDB-lite"/>
    </source>
</evidence>
<sequence length="278" mass="30423">MASWGFYSPTAYLLCGHYVFDMDPAVKEDGSDGGVFRINTGSIQEVEKVDQPVELQGLDVRVYDQSTLESGILCQVGRVLGSELEDGQQAPAGAAPPVPVFQLLNQQNENIQSNAKRNTIEKQKAIKESDNLYSGYELYFRRQVELELSRKNAAKRGRKSSESEPDRKRAMKVVDLGPKKCPKKAAERLGTSKGSRRGSARAPPKQPAELSCAYLNYDSGSEYVPSGSASGSRSSEEGYKQAGKPSYLGVQDGVVVSMFDYRAKGTGFDSPRGRSWSK</sequence>
<organism evidence="2 3">
    <name type="scientific">Ranatra chinensis</name>
    <dbReference type="NCBI Taxonomy" id="642074"/>
    <lineage>
        <taxon>Eukaryota</taxon>
        <taxon>Metazoa</taxon>
        <taxon>Ecdysozoa</taxon>
        <taxon>Arthropoda</taxon>
        <taxon>Hexapoda</taxon>
        <taxon>Insecta</taxon>
        <taxon>Pterygota</taxon>
        <taxon>Neoptera</taxon>
        <taxon>Paraneoptera</taxon>
        <taxon>Hemiptera</taxon>
        <taxon>Heteroptera</taxon>
        <taxon>Panheteroptera</taxon>
        <taxon>Nepomorpha</taxon>
        <taxon>Nepidae</taxon>
        <taxon>Ranatrinae</taxon>
        <taxon>Ranatra</taxon>
    </lineage>
</organism>
<comment type="caution">
    <text evidence="2">The sequence shown here is derived from an EMBL/GenBank/DDBJ whole genome shotgun (WGS) entry which is preliminary data.</text>
</comment>
<evidence type="ECO:0000313" key="2">
    <source>
        <dbReference type="EMBL" id="KAL1117404.1"/>
    </source>
</evidence>
<name>A0ABD0YNJ6_9HEMI</name>
<accession>A0ABD0YNJ6</accession>
<feature type="region of interest" description="Disordered" evidence="1">
    <location>
        <begin position="223"/>
        <end position="247"/>
    </location>
</feature>
<proteinExistence type="predicted"/>
<reference evidence="2 3" key="1">
    <citation type="submission" date="2024-07" db="EMBL/GenBank/DDBJ databases">
        <title>Chromosome-level genome assembly of the water stick insect Ranatra chinensis (Heteroptera: Nepidae).</title>
        <authorList>
            <person name="Liu X."/>
        </authorList>
    </citation>
    <scope>NUCLEOTIDE SEQUENCE [LARGE SCALE GENOMIC DNA]</scope>
    <source>
        <strain evidence="2">Cailab_2021Rc</strain>
        <tissue evidence="2">Muscle</tissue>
    </source>
</reference>
<keyword evidence="3" id="KW-1185">Reference proteome</keyword>
<protein>
    <submittedName>
        <fullName evidence="2">Uncharacterized protein</fullName>
    </submittedName>
</protein>